<accession>F0YH26</accession>
<dbReference type="PANTHER" id="PTHR44051">
    <property type="entry name" value="GLUTATHIONE S-TRANSFERASE-RELATED"/>
    <property type="match status" value="1"/>
</dbReference>
<dbReference type="SUPFAM" id="SSF47616">
    <property type="entry name" value="GST C-terminal domain-like"/>
    <property type="match status" value="1"/>
</dbReference>
<dbReference type="InterPro" id="IPR010987">
    <property type="entry name" value="Glutathione-S-Trfase_C-like"/>
</dbReference>
<dbReference type="GeneID" id="20225709"/>
<dbReference type="OrthoDB" id="422574at2759"/>
<evidence type="ECO:0000259" key="7">
    <source>
        <dbReference type="PROSITE" id="PS50404"/>
    </source>
</evidence>
<dbReference type="Gene3D" id="1.20.1050.10">
    <property type="match status" value="1"/>
</dbReference>
<dbReference type="Pfam" id="PF00043">
    <property type="entry name" value="GST_C"/>
    <property type="match status" value="1"/>
</dbReference>
<sequence>MKLLKFAFLGVAAAFAPRSPAAAPLAPVAPASTTALNSIKITVRSGESVDSVIMRLRREVNKSGHLRTLRNKRYHEDAREKKKRKLAEARRKMKFARQRKRRAARRRPMARRVLAVLLGAAAARAVTLHGSMGSRSPLCNWYLEERQIPYTMVAPRPSAHPFNQVPFLADDGGVEVFESGAILLYLADKYDAGCGTPEDRAKHAKWVVWANAALDPICFVENDRGQVVGTKLDQPGRAVNVLDELLASSEYLVDGAFSVSDVAVASYLNYVPLFFPSVNLGNTPNVCRYMKRCAERPAFAAAFGDAHSAAVLKAVDRAAQGGDKKLFGIF</sequence>
<feature type="domain" description="GST N-terminal" evidence="7">
    <location>
        <begin position="97"/>
        <end position="194"/>
    </location>
</feature>
<dbReference type="GO" id="GO:0006412">
    <property type="term" value="P:translation"/>
    <property type="evidence" value="ECO:0007669"/>
    <property type="project" value="InterPro"/>
</dbReference>
<dbReference type="GO" id="GO:0005840">
    <property type="term" value="C:ribosome"/>
    <property type="evidence" value="ECO:0007669"/>
    <property type="project" value="UniProtKB-KW"/>
</dbReference>
<dbReference type="InterPro" id="IPR001911">
    <property type="entry name" value="Ribosomal_bS21"/>
</dbReference>
<dbReference type="Pfam" id="PF13417">
    <property type="entry name" value="GST_N_3"/>
    <property type="match status" value="1"/>
</dbReference>
<dbReference type="AlphaFoldDB" id="F0YH26"/>
<evidence type="ECO:0000256" key="1">
    <source>
        <dbReference type="ARBA" id="ARBA00006640"/>
    </source>
</evidence>
<dbReference type="GO" id="GO:1990904">
    <property type="term" value="C:ribonucleoprotein complex"/>
    <property type="evidence" value="ECO:0007669"/>
    <property type="project" value="UniProtKB-KW"/>
</dbReference>
<dbReference type="SFLD" id="SFLDS00019">
    <property type="entry name" value="Glutathione_Transferase_(cytos"/>
    <property type="match status" value="1"/>
</dbReference>
<dbReference type="GO" id="GO:0003735">
    <property type="term" value="F:structural constituent of ribosome"/>
    <property type="evidence" value="ECO:0007669"/>
    <property type="project" value="InterPro"/>
</dbReference>
<comment type="similarity">
    <text evidence="1">Belongs to the bacterial ribosomal protein bS21 family.</text>
</comment>
<keyword evidence="4" id="KW-0687">Ribonucleoprotein</keyword>
<name>F0YH26_AURAN</name>
<dbReference type="InterPro" id="IPR038380">
    <property type="entry name" value="Ribosomal_bS21_sf"/>
</dbReference>
<dbReference type="RefSeq" id="XP_009039648.1">
    <property type="nucleotide sequence ID" value="XM_009041400.1"/>
</dbReference>
<evidence type="ECO:0000256" key="3">
    <source>
        <dbReference type="ARBA" id="ARBA00022980"/>
    </source>
</evidence>
<keyword evidence="6" id="KW-0732">Signal</keyword>
<evidence type="ECO:0000256" key="4">
    <source>
        <dbReference type="ARBA" id="ARBA00023274"/>
    </source>
</evidence>
<feature type="signal peptide" evidence="6">
    <location>
        <begin position="1"/>
        <end position="22"/>
    </location>
</feature>
<evidence type="ECO:0000313" key="9">
    <source>
        <dbReference type="EMBL" id="EGB05514.1"/>
    </source>
</evidence>
<dbReference type="PROSITE" id="PS50404">
    <property type="entry name" value="GST_NTER"/>
    <property type="match status" value="1"/>
</dbReference>
<dbReference type="CDD" id="cd03046">
    <property type="entry name" value="GST_N_GTT1_like"/>
    <property type="match status" value="1"/>
</dbReference>
<feature type="domain" description="GST C-terminal" evidence="8">
    <location>
        <begin position="196"/>
        <end position="312"/>
    </location>
</feature>
<proteinExistence type="inferred from homology"/>
<dbReference type="KEGG" id="aaf:AURANDRAFT_66244"/>
<evidence type="ECO:0000259" key="8">
    <source>
        <dbReference type="PROSITE" id="PS50405"/>
    </source>
</evidence>
<dbReference type="SUPFAM" id="SSF52833">
    <property type="entry name" value="Thioredoxin-like"/>
    <property type="match status" value="1"/>
</dbReference>
<dbReference type="InterPro" id="IPR004046">
    <property type="entry name" value="GST_C"/>
</dbReference>
<gene>
    <name evidence="9" type="ORF">AURANDRAFT_66244</name>
</gene>
<dbReference type="InterPro" id="IPR004045">
    <property type="entry name" value="Glutathione_S-Trfase_N"/>
</dbReference>
<reference evidence="9 10" key="1">
    <citation type="journal article" date="2011" name="Proc. Natl. Acad. Sci. U.S.A.">
        <title>Niche of harmful alga Aureococcus anophagefferens revealed through ecogenomics.</title>
        <authorList>
            <person name="Gobler C.J."/>
            <person name="Berry D.L."/>
            <person name="Dyhrman S.T."/>
            <person name="Wilhelm S.W."/>
            <person name="Salamov A."/>
            <person name="Lobanov A.V."/>
            <person name="Zhang Y."/>
            <person name="Collier J.L."/>
            <person name="Wurch L.L."/>
            <person name="Kustka A.B."/>
            <person name="Dill B.D."/>
            <person name="Shah M."/>
            <person name="VerBerkmoes N.C."/>
            <person name="Kuo A."/>
            <person name="Terry A."/>
            <person name="Pangilinan J."/>
            <person name="Lindquist E.A."/>
            <person name="Lucas S."/>
            <person name="Paulsen I.T."/>
            <person name="Hattenrath-Lehmann T.K."/>
            <person name="Talmage S.C."/>
            <person name="Walker E.A."/>
            <person name="Koch F."/>
            <person name="Burson A.M."/>
            <person name="Marcoval M.A."/>
            <person name="Tang Y.Z."/>
            <person name="Lecleir G.R."/>
            <person name="Coyne K.J."/>
            <person name="Berg G.M."/>
            <person name="Bertrand E.M."/>
            <person name="Saito M.A."/>
            <person name="Gladyshev V.N."/>
            <person name="Grigoriev I.V."/>
        </authorList>
    </citation>
    <scope>NUCLEOTIDE SEQUENCE [LARGE SCALE GENOMIC DNA]</scope>
    <source>
        <strain evidence="10">CCMP 1984</strain>
    </source>
</reference>
<dbReference type="Proteomes" id="UP000002729">
    <property type="component" value="Unassembled WGS sequence"/>
</dbReference>
<evidence type="ECO:0000256" key="2">
    <source>
        <dbReference type="ARBA" id="ARBA00007409"/>
    </source>
</evidence>
<dbReference type="InterPro" id="IPR036249">
    <property type="entry name" value="Thioredoxin-like_sf"/>
</dbReference>
<dbReference type="InParanoid" id="F0YH26"/>
<protein>
    <submittedName>
        <fullName evidence="9">Uncharacterized protein</fullName>
    </submittedName>
</protein>
<feature type="coiled-coil region" evidence="5">
    <location>
        <begin position="72"/>
        <end position="106"/>
    </location>
</feature>
<dbReference type="Pfam" id="PF01165">
    <property type="entry name" value="Ribosomal_S21"/>
    <property type="match status" value="1"/>
</dbReference>
<keyword evidence="10" id="KW-1185">Reference proteome</keyword>
<comment type="similarity">
    <text evidence="2">Belongs to the GST superfamily.</text>
</comment>
<dbReference type="PANTHER" id="PTHR44051:SF8">
    <property type="entry name" value="GLUTATHIONE S-TRANSFERASE GSTA"/>
    <property type="match status" value="1"/>
</dbReference>
<evidence type="ECO:0000256" key="5">
    <source>
        <dbReference type="SAM" id="Coils"/>
    </source>
</evidence>
<evidence type="ECO:0000256" key="6">
    <source>
        <dbReference type="SAM" id="SignalP"/>
    </source>
</evidence>
<organism evidence="10">
    <name type="scientific">Aureococcus anophagefferens</name>
    <name type="common">Harmful bloom alga</name>
    <dbReference type="NCBI Taxonomy" id="44056"/>
    <lineage>
        <taxon>Eukaryota</taxon>
        <taxon>Sar</taxon>
        <taxon>Stramenopiles</taxon>
        <taxon>Ochrophyta</taxon>
        <taxon>Pelagophyceae</taxon>
        <taxon>Pelagomonadales</taxon>
        <taxon>Pelagomonadaceae</taxon>
        <taxon>Aureococcus</taxon>
    </lineage>
</organism>
<dbReference type="eggNOG" id="ENOG502S156">
    <property type="taxonomic scope" value="Eukaryota"/>
</dbReference>
<dbReference type="InterPro" id="IPR040079">
    <property type="entry name" value="Glutathione_S-Trfase"/>
</dbReference>
<dbReference type="InterPro" id="IPR036282">
    <property type="entry name" value="Glutathione-S-Trfase_C_sf"/>
</dbReference>
<evidence type="ECO:0000313" key="10">
    <source>
        <dbReference type="Proteomes" id="UP000002729"/>
    </source>
</evidence>
<keyword evidence="5" id="KW-0175">Coiled coil</keyword>
<dbReference type="Gene3D" id="1.20.5.1150">
    <property type="entry name" value="Ribosomal protein S8"/>
    <property type="match status" value="1"/>
</dbReference>
<keyword evidence="3" id="KW-0689">Ribosomal protein</keyword>
<dbReference type="NCBIfam" id="TIGR00030">
    <property type="entry name" value="S21p"/>
    <property type="match status" value="1"/>
</dbReference>
<dbReference type="EMBL" id="GL833140">
    <property type="protein sequence ID" value="EGB05514.1"/>
    <property type="molecule type" value="Genomic_DNA"/>
</dbReference>
<dbReference type="PROSITE" id="PS50405">
    <property type="entry name" value="GST_CTER"/>
    <property type="match status" value="1"/>
</dbReference>
<dbReference type="Gene3D" id="3.40.30.10">
    <property type="entry name" value="Glutaredoxin"/>
    <property type="match status" value="1"/>
</dbReference>
<feature type="chain" id="PRO_5003263024" evidence="6">
    <location>
        <begin position="23"/>
        <end position="330"/>
    </location>
</feature>